<accession>A0A0H5R796</accession>
<organism evidence="2">
    <name type="scientific">Spongospora subterranea</name>
    <dbReference type="NCBI Taxonomy" id="70186"/>
    <lineage>
        <taxon>Eukaryota</taxon>
        <taxon>Sar</taxon>
        <taxon>Rhizaria</taxon>
        <taxon>Endomyxa</taxon>
        <taxon>Phytomyxea</taxon>
        <taxon>Plasmodiophorida</taxon>
        <taxon>Plasmodiophoridae</taxon>
        <taxon>Spongospora</taxon>
    </lineage>
</organism>
<proteinExistence type="predicted"/>
<feature type="non-terminal residue" evidence="2">
    <location>
        <position position="132"/>
    </location>
</feature>
<dbReference type="AlphaFoldDB" id="A0A0H5R796"/>
<feature type="non-terminal residue" evidence="2">
    <location>
        <position position="1"/>
    </location>
</feature>
<reference evidence="2" key="1">
    <citation type="submission" date="2015-04" db="EMBL/GenBank/DDBJ databases">
        <title>The genome sequence of the plant pathogenic Rhizarian Plasmodiophora brassicae reveals insights in its biotrophic life cycle and the origin of chitin synthesis.</title>
        <authorList>
            <person name="Schwelm A."/>
            <person name="Fogelqvist J."/>
            <person name="Knaust A."/>
            <person name="Julke S."/>
            <person name="Lilja T."/>
            <person name="Dhandapani V."/>
            <person name="Bonilla-Rosso G."/>
            <person name="Karlsson M."/>
            <person name="Shevchenko A."/>
            <person name="Choi S.R."/>
            <person name="Kim H.G."/>
            <person name="Park J.Y."/>
            <person name="Lim Y.P."/>
            <person name="Ludwig-Muller J."/>
            <person name="Dixelius C."/>
        </authorList>
    </citation>
    <scope>NUCLEOTIDE SEQUENCE</scope>
    <source>
        <tissue evidence="2">Potato root galls</tissue>
    </source>
</reference>
<evidence type="ECO:0000313" key="2">
    <source>
        <dbReference type="EMBL" id="CRZ04164.1"/>
    </source>
</evidence>
<protein>
    <submittedName>
        <fullName evidence="2">Uncharacterized protein</fullName>
    </submittedName>
</protein>
<evidence type="ECO:0000256" key="1">
    <source>
        <dbReference type="SAM" id="Coils"/>
    </source>
</evidence>
<keyword evidence="1" id="KW-0175">Coiled coil</keyword>
<dbReference type="EMBL" id="HACM01003722">
    <property type="protein sequence ID" value="CRZ04164.1"/>
    <property type="molecule type" value="Transcribed_RNA"/>
</dbReference>
<feature type="coiled-coil region" evidence="1">
    <location>
        <begin position="6"/>
        <end position="61"/>
    </location>
</feature>
<sequence>TSLGQCETARTEIANQIEQLLQAERDRQRATNTVLIEKMENDVARRQIKTALKELENMTSLKLTNLDVLARVYKESLVALDGMEKTSQVAIDTTSDIWARHKAHIDHIRQEQYRIFSENCRKHIERMKECIG</sequence>
<name>A0A0H5R796_9EUKA</name>